<comment type="caution">
    <text evidence="2">The sequence shown here is derived from an EMBL/GenBank/DDBJ whole genome shotgun (WGS) entry which is preliminary data.</text>
</comment>
<dbReference type="RefSeq" id="WP_343057530.1">
    <property type="nucleotide sequence ID" value="NZ_JACHWZ010000027.1"/>
</dbReference>
<keyword evidence="3" id="KW-1185">Reference proteome</keyword>
<name>A0A7W4WFH2_9GAMM</name>
<dbReference type="Gene3D" id="3.40.50.970">
    <property type="match status" value="2"/>
</dbReference>
<organism evidence="2 3">
    <name type="scientific">Microbulbifer rhizosphaerae</name>
    <dbReference type="NCBI Taxonomy" id="1562603"/>
    <lineage>
        <taxon>Bacteria</taxon>
        <taxon>Pseudomonadati</taxon>
        <taxon>Pseudomonadota</taxon>
        <taxon>Gammaproteobacteria</taxon>
        <taxon>Cellvibrionales</taxon>
        <taxon>Microbulbiferaceae</taxon>
        <taxon>Microbulbifer</taxon>
    </lineage>
</organism>
<accession>A0A7W4WFH2</accession>
<dbReference type="AlphaFoldDB" id="A0A7W4WFH2"/>
<dbReference type="InterPro" id="IPR029061">
    <property type="entry name" value="THDP-binding"/>
</dbReference>
<dbReference type="SUPFAM" id="SSF52518">
    <property type="entry name" value="Thiamin diphosphate-binding fold (THDP-binding)"/>
    <property type="match status" value="2"/>
</dbReference>
<evidence type="ECO:0000259" key="1">
    <source>
        <dbReference type="Pfam" id="PF09364"/>
    </source>
</evidence>
<dbReference type="PANTHER" id="PTHR31273">
    <property type="entry name" value="PHOSPHOKETOLASE-RELATED"/>
    <property type="match status" value="1"/>
</dbReference>
<dbReference type="GO" id="GO:0016832">
    <property type="term" value="F:aldehyde-lyase activity"/>
    <property type="evidence" value="ECO:0007669"/>
    <property type="project" value="InterPro"/>
</dbReference>
<dbReference type="Pfam" id="PF03894">
    <property type="entry name" value="XFP"/>
    <property type="match status" value="1"/>
</dbReference>
<gene>
    <name evidence="2" type="ORF">FHS09_004107</name>
</gene>
<evidence type="ECO:0000313" key="3">
    <source>
        <dbReference type="Proteomes" id="UP000535937"/>
    </source>
</evidence>
<protein>
    <submittedName>
        <fullName evidence="2">Phosphoketolase</fullName>
    </submittedName>
</protein>
<proteinExistence type="predicted"/>
<dbReference type="EMBL" id="JACHWZ010000027">
    <property type="protein sequence ID" value="MBB3063249.1"/>
    <property type="molecule type" value="Genomic_DNA"/>
</dbReference>
<dbReference type="GO" id="GO:0005975">
    <property type="term" value="P:carbohydrate metabolic process"/>
    <property type="evidence" value="ECO:0007669"/>
    <property type="project" value="InterPro"/>
</dbReference>
<feature type="domain" description="Xylulose 5-phosphate/Fructose 6-phosphate phosphoketolase N-terminal" evidence="1">
    <location>
        <begin position="73"/>
        <end position="369"/>
    </location>
</feature>
<reference evidence="2 3" key="1">
    <citation type="submission" date="2020-08" db="EMBL/GenBank/DDBJ databases">
        <title>Genomic Encyclopedia of Type Strains, Phase III (KMG-III): the genomes of soil and plant-associated and newly described type strains.</title>
        <authorList>
            <person name="Whitman W."/>
        </authorList>
    </citation>
    <scope>NUCLEOTIDE SEQUENCE [LARGE SCALE GENOMIC DNA]</scope>
    <source>
        <strain evidence="2 3">CECT 8799</strain>
    </source>
</reference>
<evidence type="ECO:0000313" key="2">
    <source>
        <dbReference type="EMBL" id="MBB3063249.1"/>
    </source>
</evidence>
<dbReference type="Proteomes" id="UP000535937">
    <property type="component" value="Unassembled WGS sequence"/>
</dbReference>
<dbReference type="Pfam" id="PF09364">
    <property type="entry name" value="XFP_N"/>
    <property type="match status" value="1"/>
</dbReference>
<dbReference type="InterPro" id="IPR005593">
    <property type="entry name" value="Xul5P/Fru6P_PKetolase"/>
</dbReference>
<sequence>MNPTPSRENHQRHRDERLARSYRGHDREFAAWAEGIELIRHRADTQVRVFRLACDLEQRGAVADRAEVFRLLAAADRLTRAAMWLVVHMTYAKQVYADGRTLAPGDFKADPQGHTGGSLNMVPAYIGYLAANALCGITRSWLMGQGHCVAAIDACNLLVGNMEEAHAARYAWTDAGLTQFVRDFYAYAIDARGRPASPLGSHVNVNTAGGISEGGYLGFAELQYVHMPLPGERLVAFLSDGAFEEQRGSDWAPRWWRAEDCGLVTPIMIANGRRIEQRSTLFQQGGVEWFAAHLRLNGFDPLLIDGRDPAAFAWAILEAEERLLGCADAVANGSGGYPVPLHYVIAEAPKGYGFPGAGTNRAHGLPLQGNPAEDSSARREFTDAAAKLYVETESLHRSLPYFTAHAAQGRALEKDHPLHRRSVTLKHAPEPDWRPAGGRESPMAALDGYFVALADANPEWRVRVGNPDELSSNRFYRTLEHFRHRVFQPEAGSDEAIDGAVITALNEEAVACAALGNKGGINLVVSYEAFAVKMLGIMRQEIIFARHQKEAGTPPQWLSIPFLLSSHTWENGKNEQSHQDPTLCEALLGEMSDTGVVRFPVDANSALAALANCYRRHGELHAMVVPKRKLPVLLDEEQARRLVRDGALRLLGNADAPVRLVAVGAYQLQQCQLAWQRLSEYGVDAALVCLLEPGRFRRHFRDELERQAGANAQLAAELFPENATATLVASHTRPEALAGLLPGNALLLGYRNRGGTLDAEGMLFANGCSWLHLLVALAGALDVPLSEWLGTNELAALTGSEDPRPLLRVREVAAGGRL</sequence>
<dbReference type="InterPro" id="IPR018970">
    <property type="entry name" value="Xul5P/Fru6P_PKetolase_N"/>
</dbReference>
<dbReference type="PANTHER" id="PTHR31273:SF0">
    <property type="entry name" value="PHOSPHOKETOLASE-RELATED"/>
    <property type="match status" value="1"/>
</dbReference>